<organism evidence="6 7">
    <name type="scientific">Nocardioides cavernae</name>
    <dbReference type="NCBI Taxonomy" id="1921566"/>
    <lineage>
        <taxon>Bacteria</taxon>
        <taxon>Bacillati</taxon>
        <taxon>Actinomycetota</taxon>
        <taxon>Actinomycetes</taxon>
        <taxon>Propionibacteriales</taxon>
        <taxon>Nocardioidaceae</taxon>
        <taxon>Nocardioides</taxon>
    </lineage>
</organism>
<feature type="short sequence motif" description="Histidine triad motif" evidence="4">
    <location>
        <begin position="126"/>
        <end position="130"/>
    </location>
</feature>
<dbReference type="InterPro" id="IPR039383">
    <property type="entry name" value="FHIT"/>
</dbReference>
<dbReference type="EMBL" id="JACCBW010000004">
    <property type="protein sequence ID" value="NYE38416.1"/>
    <property type="molecule type" value="Genomic_DNA"/>
</dbReference>
<evidence type="ECO:0000256" key="4">
    <source>
        <dbReference type="PROSITE-ProRule" id="PRU00464"/>
    </source>
</evidence>
<keyword evidence="7" id="KW-1185">Reference proteome</keyword>
<dbReference type="Gene3D" id="3.30.428.10">
    <property type="entry name" value="HIT-like"/>
    <property type="match status" value="1"/>
</dbReference>
<dbReference type="RefSeq" id="WP_179621034.1">
    <property type="nucleotide sequence ID" value="NZ_JACCBW010000004.1"/>
</dbReference>
<keyword evidence="1" id="KW-0547">Nucleotide-binding</keyword>
<dbReference type="EC" id="2.7.7.53" evidence="6"/>
<dbReference type="PROSITE" id="PS51084">
    <property type="entry name" value="HIT_2"/>
    <property type="match status" value="1"/>
</dbReference>
<dbReference type="Pfam" id="PF01230">
    <property type="entry name" value="HIT"/>
    <property type="match status" value="1"/>
</dbReference>
<dbReference type="GO" id="GO:0000166">
    <property type="term" value="F:nucleotide binding"/>
    <property type="evidence" value="ECO:0007669"/>
    <property type="project" value="UniProtKB-KW"/>
</dbReference>
<feature type="binding site" evidence="3">
    <location>
        <position position="130"/>
    </location>
    <ligand>
        <name>substrate</name>
    </ligand>
</feature>
<evidence type="ECO:0000256" key="1">
    <source>
        <dbReference type="ARBA" id="ARBA00022741"/>
    </source>
</evidence>
<dbReference type="AlphaFoldDB" id="A0A7Y9H673"/>
<keyword evidence="6" id="KW-0548">Nucleotidyltransferase</keyword>
<protein>
    <submittedName>
        <fullName evidence="6">ATP adenylyltransferase</fullName>
        <ecNumber evidence="6">2.7.7.53</ecNumber>
    </submittedName>
</protein>
<dbReference type="InterPro" id="IPR052908">
    <property type="entry name" value="AP-4-A_phosphorylase"/>
</dbReference>
<dbReference type="SUPFAM" id="SSF54197">
    <property type="entry name" value="HIT-like"/>
    <property type="match status" value="1"/>
</dbReference>
<dbReference type="InterPro" id="IPR036265">
    <property type="entry name" value="HIT-like_sf"/>
</dbReference>
<sequence>MSDGTGGDGLERIWAPHRMAYVRSAVDDEGCPFCAIPGHPDGESLVVARGGSTYAVLNLHPYNPGHLMVLPYRHVADLADLTLEESGELMSMTQQALRTIRAVSRPDAFNVGLNLGRSAGGSLADHLHQHVVPRWTGDANFITVVGGAKILPQLLEDTRDLLAAAWADA</sequence>
<evidence type="ECO:0000259" key="5">
    <source>
        <dbReference type="PROSITE" id="PS51084"/>
    </source>
</evidence>
<feature type="domain" description="HIT" evidence="5">
    <location>
        <begin position="32"/>
        <end position="141"/>
    </location>
</feature>
<dbReference type="Proteomes" id="UP000549911">
    <property type="component" value="Unassembled WGS sequence"/>
</dbReference>
<keyword evidence="6" id="KW-0808">Transferase</keyword>
<proteinExistence type="predicted"/>
<evidence type="ECO:0000313" key="7">
    <source>
        <dbReference type="Proteomes" id="UP000549911"/>
    </source>
</evidence>
<dbReference type="InterPro" id="IPR011146">
    <property type="entry name" value="HIT-like"/>
</dbReference>
<dbReference type="PANTHER" id="PTHR42997:SF1">
    <property type="entry name" value="AP-4-A PHOSPHORYLASE"/>
    <property type="match status" value="1"/>
</dbReference>
<name>A0A7Y9H673_9ACTN</name>
<evidence type="ECO:0000256" key="2">
    <source>
        <dbReference type="PIRSR" id="PIRSR639383-1"/>
    </source>
</evidence>
<feature type="binding site" evidence="3">
    <location>
        <position position="58"/>
    </location>
    <ligand>
        <name>substrate</name>
    </ligand>
</feature>
<comment type="caution">
    <text evidence="6">The sequence shown here is derived from an EMBL/GenBank/DDBJ whole genome shotgun (WGS) entry which is preliminary data.</text>
</comment>
<dbReference type="GO" id="GO:0003877">
    <property type="term" value="F:ATP:ADP adenylyltransferase activity"/>
    <property type="evidence" value="ECO:0007669"/>
    <property type="project" value="UniProtKB-EC"/>
</dbReference>
<gene>
    <name evidence="6" type="ORF">F4692_003564</name>
</gene>
<dbReference type="CDD" id="cd01275">
    <property type="entry name" value="FHIT"/>
    <property type="match status" value="1"/>
</dbReference>
<evidence type="ECO:0000313" key="6">
    <source>
        <dbReference type="EMBL" id="NYE38416.1"/>
    </source>
</evidence>
<dbReference type="PANTHER" id="PTHR42997">
    <property type="entry name" value="HIT FAMILY HYDROLASE"/>
    <property type="match status" value="1"/>
</dbReference>
<feature type="active site" description="Tele-AMP-histidine intermediate" evidence="2">
    <location>
        <position position="128"/>
    </location>
</feature>
<reference evidence="6 7" key="2">
    <citation type="submission" date="2020-08" db="EMBL/GenBank/DDBJ databases">
        <title>The Agave Microbiome: Exploring the role of microbial communities in plant adaptations to desert environments.</title>
        <authorList>
            <person name="Partida-Martinez L.P."/>
        </authorList>
    </citation>
    <scope>NUCLEOTIDE SEQUENCE [LARGE SCALE GENOMIC DNA]</scope>
    <source>
        <strain evidence="6 7">AT2.17</strain>
    </source>
</reference>
<reference evidence="6 7" key="1">
    <citation type="submission" date="2020-07" db="EMBL/GenBank/DDBJ databases">
        <authorList>
            <person name="Partida-Martinez L."/>
            <person name="Huntemann M."/>
            <person name="Clum A."/>
            <person name="Wang J."/>
            <person name="Palaniappan K."/>
            <person name="Ritter S."/>
            <person name="Chen I.-M."/>
            <person name="Stamatis D."/>
            <person name="Reddy T."/>
            <person name="O'Malley R."/>
            <person name="Daum C."/>
            <person name="Shapiro N."/>
            <person name="Ivanova N."/>
            <person name="Kyrpides N."/>
            <person name="Woyke T."/>
        </authorList>
    </citation>
    <scope>NUCLEOTIDE SEQUENCE [LARGE SCALE GENOMIC DNA]</scope>
    <source>
        <strain evidence="6 7">AT2.17</strain>
    </source>
</reference>
<accession>A0A7Y9H673</accession>
<evidence type="ECO:0000256" key="3">
    <source>
        <dbReference type="PIRSR" id="PIRSR639383-2"/>
    </source>
</evidence>